<evidence type="ECO:0000256" key="3">
    <source>
        <dbReference type="ARBA" id="ARBA00022989"/>
    </source>
</evidence>
<keyword evidence="9" id="KW-0436">Ligase</keyword>
<evidence type="ECO:0000256" key="5">
    <source>
        <dbReference type="PROSITE-ProRule" id="PRU00339"/>
    </source>
</evidence>
<feature type="transmembrane region" description="Helical" evidence="7">
    <location>
        <begin position="146"/>
        <end position="168"/>
    </location>
</feature>
<dbReference type="STRING" id="1891926.Fuma_05576"/>
<dbReference type="Pfam" id="PF04932">
    <property type="entry name" value="Wzy_C"/>
    <property type="match status" value="1"/>
</dbReference>
<feature type="transmembrane region" description="Helical" evidence="7">
    <location>
        <begin position="464"/>
        <end position="485"/>
    </location>
</feature>
<keyword evidence="10" id="KW-1185">Reference proteome</keyword>
<feature type="domain" description="O-antigen ligase-related" evidence="8">
    <location>
        <begin position="258"/>
        <end position="402"/>
    </location>
</feature>
<dbReference type="PANTHER" id="PTHR37422">
    <property type="entry name" value="TEICHURONIC ACID BIOSYNTHESIS PROTEIN TUAE"/>
    <property type="match status" value="1"/>
</dbReference>
<feature type="repeat" description="TPR" evidence="5">
    <location>
        <begin position="825"/>
        <end position="858"/>
    </location>
</feature>
<feature type="transmembrane region" description="Helical" evidence="7">
    <location>
        <begin position="273"/>
        <end position="288"/>
    </location>
</feature>
<protein>
    <submittedName>
        <fullName evidence="9">Putative O-glycosylation ligase, exosortase A-associated</fullName>
    </submittedName>
</protein>
<dbReference type="PANTHER" id="PTHR37422:SF23">
    <property type="entry name" value="TEICHURONIC ACID BIOSYNTHESIS PROTEIN TUAE"/>
    <property type="match status" value="1"/>
</dbReference>
<feature type="transmembrane region" description="Helical" evidence="7">
    <location>
        <begin position="395"/>
        <end position="416"/>
    </location>
</feature>
<reference evidence="9 10" key="1">
    <citation type="journal article" date="2016" name="Front. Microbiol.">
        <title>Fuerstia marisgermanicae gen. nov., sp. nov., an Unusual Member of the Phylum Planctomycetes from the German Wadden Sea.</title>
        <authorList>
            <person name="Kohn T."/>
            <person name="Heuer A."/>
            <person name="Jogler M."/>
            <person name="Vollmers J."/>
            <person name="Boedeker C."/>
            <person name="Bunk B."/>
            <person name="Rast P."/>
            <person name="Borchert D."/>
            <person name="Glockner I."/>
            <person name="Freese H.M."/>
            <person name="Klenk H.P."/>
            <person name="Overmann J."/>
            <person name="Kaster A.K."/>
            <person name="Rohde M."/>
            <person name="Wiegand S."/>
            <person name="Jogler C."/>
        </authorList>
    </citation>
    <scope>NUCLEOTIDE SEQUENCE [LARGE SCALE GENOMIC DNA]</scope>
    <source>
        <strain evidence="9 10">NH11</strain>
    </source>
</reference>
<dbReference type="SUPFAM" id="SSF48452">
    <property type="entry name" value="TPR-like"/>
    <property type="match status" value="1"/>
</dbReference>
<keyword evidence="5" id="KW-0802">TPR repeat</keyword>
<dbReference type="Proteomes" id="UP000187735">
    <property type="component" value="Chromosome"/>
</dbReference>
<feature type="transmembrane region" description="Helical" evidence="7">
    <location>
        <begin position="497"/>
        <end position="519"/>
    </location>
</feature>
<feature type="transmembrane region" description="Helical" evidence="7">
    <location>
        <begin position="121"/>
        <end position="139"/>
    </location>
</feature>
<dbReference type="OrthoDB" id="238751at2"/>
<feature type="transmembrane region" description="Helical" evidence="7">
    <location>
        <begin position="32"/>
        <end position="51"/>
    </location>
</feature>
<name>A0A1P8WPE2_9PLAN</name>
<sequence length="875" mass="94788">MKTFGALLGVCAACIAAVTVVAVPWLLGGVVPLARVILLTGAVLAGVLSVLAQLCSGKTPQSLPIVMVPLAALALLGMWQLRPANQDPAANLQHTLTQTPADMVINANPAASFIPADTRSMAATLLGTAILSLVVFNHVRTRRSLILASALIAVNAITLTVIGFTQLFHGSRFSLNEFWTLSRGAPFATFVNPNNAAGWLCLSFSIVTGWLAFQLKAASTDDRQRIGKLKIPLWERCWQRSIQFLADLNIWQVLAFVAVAFLGAGVAATRSRGGILALVIGSVLTLVAHSSIKRLPLVALVLAVGGAGIYGLLNSLEMDESVLAEMRTLEDLDEAAGSRPQHWLDSLQAVRDAPLTGTGLGSYRSATLPYQTQPTNMWFQNADNYFVDVIVEGGLVGFLLFLSIGACALITGVAGWRQSRKRMAPSANDAPRISRRLTSAAGTTVVLATLTQTVSGLFDFGIGMPAAIVLFIVIVSAAAGLFDAAEPSARVMRSGSIVCGRPVVIAVQLCLVCATAAFIPDQKAAAEIDPLIVSGKKLLVRPVTTEKLDAVPANRKLLTATMRLRPDDPEGWRMLWKLASAEFRWNVLLKGQGDAIRDAKQFDTQWRKTSIFWLANELAKTAAQDPAAAKQTRIQLRPILLDAGLPVILRSLQQRFPIMPNVAAARAELAVLVGDDVLFEQQVAQARFVEPSNPDVTFRLGQLALNQGKHELAVQLWQTCVLQSNRYRGVILIQARTHWSEDEAMTMFGPNTYAESVLSARTCNDSKLRAKLFDRAESLWPSVEDASIDEIASLRAVHLSATKRPDEAIEWLEGFVKQSANSDRIEIRKQLAQLQQQQSKFADALQQWRAVLYLDPNDAQARAAITKLQSMKSPE</sequence>
<dbReference type="SMART" id="SM00028">
    <property type="entry name" value="TPR"/>
    <property type="match status" value="2"/>
</dbReference>
<proteinExistence type="predicted"/>
<feature type="transmembrane region" description="Helical" evidence="7">
    <location>
        <begin position="248"/>
        <end position="267"/>
    </location>
</feature>
<dbReference type="InterPro" id="IPR007016">
    <property type="entry name" value="O-antigen_ligase-rel_domated"/>
</dbReference>
<dbReference type="AlphaFoldDB" id="A0A1P8WPE2"/>
<evidence type="ECO:0000313" key="10">
    <source>
        <dbReference type="Proteomes" id="UP000187735"/>
    </source>
</evidence>
<evidence type="ECO:0000259" key="8">
    <source>
        <dbReference type="Pfam" id="PF04932"/>
    </source>
</evidence>
<dbReference type="GO" id="GO:0016020">
    <property type="term" value="C:membrane"/>
    <property type="evidence" value="ECO:0007669"/>
    <property type="project" value="UniProtKB-SubCell"/>
</dbReference>
<accession>A0A1P8WPE2</accession>
<keyword evidence="3 7" id="KW-1133">Transmembrane helix</keyword>
<feature type="transmembrane region" description="Helical" evidence="7">
    <location>
        <begin position="63"/>
        <end position="81"/>
    </location>
</feature>
<organism evidence="9 10">
    <name type="scientific">Fuerstiella marisgermanici</name>
    <dbReference type="NCBI Taxonomy" id="1891926"/>
    <lineage>
        <taxon>Bacteria</taxon>
        <taxon>Pseudomonadati</taxon>
        <taxon>Planctomycetota</taxon>
        <taxon>Planctomycetia</taxon>
        <taxon>Planctomycetales</taxon>
        <taxon>Planctomycetaceae</taxon>
        <taxon>Fuerstiella</taxon>
    </lineage>
</organism>
<evidence type="ECO:0000256" key="6">
    <source>
        <dbReference type="SAM" id="Coils"/>
    </source>
</evidence>
<dbReference type="KEGG" id="fmr:Fuma_05576"/>
<evidence type="ECO:0000313" key="9">
    <source>
        <dbReference type="EMBL" id="APZ95913.1"/>
    </source>
</evidence>
<feature type="transmembrane region" description="Helical" evidence="7">
    <location>
        <begin position="437"/>
        <end position="458"/>
    </location>
</feature>
<dbReference type="PROSITE" id="PS50005">
    <property type="entry name" value="TPR"/>
    <property type="match status" value="1"/>
</dbReference>
<dbReference type="EMBL" id="CP017641">
    <property type="protein sequence ID" value="APZ95913.1"/>
    <property type="molecule type" value="Genomic_DNA"/>
</dbReference>
<feature type="coiled-coil region" evidence="6">
    <location>
        <begin position="817"/>
        <end position="847"/>
    </location>
</feature>
<evidence type="ECO:0000256" key="4">
    <source>
        <dbReference type="ARBA" id="ARBA00023136"/>
    </source>
</evidence>
<comment type="subcellular location">
    <subcellularLocation>
        <location evidence="1">Membrane</location>
        <topology evidence="1">Multi-pass membrane protein</topology>
    </subcellularLocation>
</comment>
<evidence type="ECO:0000256" key="2">
    <source>
        <dbReference type="ARBA" id="ARBA00022692"/>
    </source>
</evidence>
<dbReference type="Gene3D" id="1.25.40.10">
    <property type="entry name" value="Tetratricopeptide repeat domain"/>
    <property type="match status" value="1"/>
</dbReference>
<dbReference type="InterPro" id="IPR019734">
    <property type="entry name" value="TPR_rpt"/>
</dbReference>
<keyword evidence="6" id="KW-0175">Coiled coil</keyword>
<keyword evidence="2 7" id="KW-0812">Transmembrane</keyword>
<evidence type="ECO:0000256" key="7">
    <source>
        <dbReference type="SAM" id="Phobius"/>
    </source>
</evidence>
<keyword evidence="4 7" id="KW-0472">Membrane</keyword>
<dbReference type="InterPro" id="IPR051533">
    <property type="entry name" value="WaaL-like"/>
</dbReference>
<evidence type="ECO:0000256" key="1">
    <source>
        <dbReference type="ARBA" id="ARBA00004141"/>
    </source>
</evidence>
<gene>
    <name evidence="9" type="ORF">Fuma_05576</name>
</gene>
<dbReference type="InterPro" id="IPR011990">
    <property type="entry name" value="TPR-like_helical_dom_sf"/>
</dbReference>
<dbReference type="GO" id="GO:0016874">
    <property type="term" value="F:ligase activity"/>
    <property type="evidence" value="ECO:0007669"/>
    <property type="project" value="UniProtKB-KW"/>
</dbReference>
<feature type="transmembrane region" description="Helical" evidence="7">
    <location>
        <begin position="295"/>
        <end position="313"/>
    </location>
</feature>
<feature type="transmembrane region" description="Helical" evidence="7">
    <location>
        <begin position="196"/>
        <end position="215"/>
    </location>
</feature>
<dbReference type="RefSeq" id="WP_077027010.1">
    <property type="nucleotide sequence ID" value="NZ_CP017641.1"/>
</dbReference>